<dbReference type="AlphaFoldDB" id="J7R3S7"/>
<dbReference type="GO" id="GO:0016020">
    <property type="term" value="C:membrane"/>
    <property type="evidence" value="ECO:0007669"/>
    <property type="project" value="UniProtKB-SubCell"/>
</dbReference>
<comment type="subcellular location">
    <subcellularLocation>
        <location evidence="4">Membrane</location>
        <topology evidence="4">Multi-pass membrane protein</topology>
    </subcellularLocation>
</comment>
<evidence type="ECO:0000256" key="1">
    <source>
        <dbReference type="ARBA" id="ARBA00022692"/>
    </source>
</evidence>
<name>J7R3S7_HUIN7</name>
<organism evidence="5 6">
    <name type="scientific">Huiozyma naganishii (strain ATCC MYA-139 / BCRC 22969 / CBS 8797 / KCTC 17520 / NBRC 10181 / NCYC 3082 / Yp74L-3)</name>
    <name type="common">Yeast</name>
    <name type="synonym">Kazachstania naganishii</name>
    <dbReference type="NCBI Taxonomy" id="1071383"/>
    <lineage>
        <taxon>Eukaryota</taxon>
        <taxon>Fungi</taxon>
        <taxon>Dikarya</taxon>
        <taxon>Ascomycota</taxon>
        <taxon>Saccharomycotina</taxon>
        <taxon>Saccharomycetes</taxon>
        <taxon>Saccharomycetales</taxon>
        <taxon>Saccharomycetaceae</taxon>
        <taxon>Huiozyma</taxon>
    </lineage>
</organism>
<evidence type="ECO:0000256" key="3">
    <source>
        <dbReference type="ARBA" id="ARBA00023136"/>
    </source>
</evidence>
<feature type="transmembrane region" description="Helical" evidence="4">
    <location>
        <begin position="70"/>
        <end position="93"/>
    </location>
</feature>
<protein>
    <recommendedName>
        <fullName evidence="4">Altered inheritance of mitochondria protein 11</fullName>
    </recommendedName>
</protein>
<evidence type="ECO:0000313" key="6">
    <source>
        <dbReference type="Proteomes" id="UP000006310"/>
    </source>
</evidence>
<evidence type="ECO:0000256" key="2">
    <source>
        <dbReference type="ARBA" id="ARBA00022989"/>
    </source>
</evidence>
<feature type="transmembrane region" description="Helical" evidence="4">
    <location>
        <begin position="21"/>
        <end position="40"/>
    </location>
</feature>
<sequence length="144" mass="16329">MPLNEPPADDRKFRRGKEMSRFFVSTALTLFFSKLTHRTISMMKYRPTTFQANHVIPPMNSSTKLIAPQAVALSTGLSAGFFSMVVFGTCWIFDINSVQEFTLGFKRVLSPLSERIANKVPPMEDDEATSELENELKDLFKTDK</sequence>
<gene>
    <name evidence="5" type="primary">KNAG0C03610</name>
    <name evidence="4" type="synonym">AIM11</name>
    <name evidence="5" type="ordered locus">KNAG_0C03610</name>
</gene>
<comment type="similarity">
    <text evidence="4">Belongs to the AIM11 family.</text>
</comment>
<keyword evidence="6" id="KW-1185">Reference proteome</keyword>
<dbReference type="GO" id="GO:0005739">
    <property type="term" value="C:mitochondrion"/>
    <property type="evidence" value="ECO:0007669"/>
    <property type="project" value="TreeGrafter"/>
</dbReference>
<reference evidence="6" key="2">
    <citation type="submission" date="2012-08" db="EMBL/GenBank/DDBJ databases">
        <title>Genome sequence of Kazachstania naganishii.</title>
        <authorList>
            <person name="Gordon J.L."/>
            <person name="Armisen D."/>
            <person name="Proux-Wera E."/>
            <person name="OhEigeartaigh S.S."/>
            <person name="Byrne K.P."/>
            <person name="Wolfe K.H."/>
        </authorList>
    </citation>
    <scope>NUCLEOTIDE SEQUENCE [LARGE SCALE GENOMIC DNA]</scope>
    <source>
        <strain evidence="6">ATCC MYA-139 / BCRC 22969 / CBS 8797 / CCRC 22969 / KCTC 17520 / NBRC 10181 / NCYC 3082</strain>
    </source>
</reference>
<dbReference type="RefSeq" id="XP_022463711.1">
    <property type="nucleotide sequence ID" value="XM_022607079.1"/>
</dbReference>
<dbReference type="EMBL" id="HE978316">
    <property type="protein sequence ID" value="CCK69465.1"/>
    <property type="molecule type" value="Genomic_DNA"/>
</dbReference>
<keyword evidence="1 4" id="KW-0812">Transmembrane</keyword>
<dbReference type="KEGG" id="kng:KNAG_0C03610"/>
<dbReference type="PANTHER" id="PTHR39136:SF1">
    <property type="entry name" value="ALTERED INHERITANCE OF MITOCHONDRIA PROTEIN 11"/>
    <property type="match status" value="1"/>
</dbReference>
<dbReference type="eggNOG" id="ENOG502SAK0">
    <property type="taxonomic scope" value="Eukaryota"/>
</dbReference>
<evidence type="ECO:0000313" key="5">
    <source>
        <dbReference type="EMBL" id="CCK69465.1"/>
    </source>
</evidence>
<dbReference type="InterPro" id="IPR038814">
    <property type="entry name" value="AIM11"/>
</dbReference>
<accession>J7R3S7</accession>
<dbReference type="GeneID" id="34525145"/>
<dbReference type="PANTHER" id="PTHR39136">
    <property type="entry name" value="ALTERED INHERITANCE OF MITOCHONDRIA PROTEIN 11"/>
    <property type="match status" value="1"/>
</dbReference>
<dbReference type="Proteomes" id="UP000006310">
    <property type="component" value="Chromosome 3"/>
</dbReference>
<evidence type="ECO:0000256" key="4">
    <source>
        <dbReference type="RuleBase" id="RU367098"/>
    </source>
</evidence>
<keyword evidence="2 4" id="KW-1133">Transmembrane helix</keyword>
<reference evidence="5 6" key="1">
    <citation type="journal article" date="2011" name="Proc. Natl. Acad. Sci. U.S.A.">
        <title>Evolutionary erosion of yeast sex chromosomes by mating-type switching accidents.</title>
        <authorList>
            <person name="Gordon J.L."/>
            <person name="Armisen D."/>
            <person name="Proux-Wera E."/>
            <person name="Oheigeartaigh S.S."/>
            <person name="Byrne K.P."/>
            <person name="Wolfe K.H."/>
        </authorList>
    </citation>
    <scope>NUCLEOTIDE SEQUENCE [LARGE SCALE GENOMIC DNA]</scope>
    <source>
        <strain evidence="6">ATCC MYA-139 / BCRC 22969 / CBS 8797 / CCRC 22969 / KCTC 17520 / NBRC 10181 / NCYC 3082</strain>
    </source>
</reference>
<dbReference type="OMA" id="RFAYKST"/>
<proteinExistence type="inferred from homology"/>
<dbReference type="OrthoDB" id="4088121at2759"/>
<keyword evidence="3 4" id="KW-0472">Membrane</keyword>
<dbReference type="HOGENOM" id="CLU_118700_0_0_1"/>